<feature type="domain" description="SANTA" evidence="2">
    <location>
        <begin position="370"/>
        <end position="462"/>
    </location>
</feature>
<dbReference type="InterPro" id="IPR053090">
    <property type="entry name" value="Centromere_KNL-2_homolog"/>
</dbReference>
<evidence type="ECO:0000313" key="3">
    <source>
        <dbReference type="EMBL" id="KAG0589030.1"/>
    </source>
</evidence>
<sequence length="1468" mass="157698">MSFQLQPGAEGSLSESVHFPPTSGFHEHQGYHIDGRMAMAPPSRAPRGAPFVHEDGRGGGAHYMHNGGFDRAEYDYGLRRHSCGEHLGLHSGTLIEHLLLQENQKALRMASLVQSQASGCLSGCLSCGLSEKRLRLKDSEELMMEEQRCYSRSVGEGPSRSVNLGAEADGGEYPEGWFRHPRPRQSIGGVGERSQSRISFSEEELGRSLYQGRRISYPAAHPTISHSQASHHVQDQPLHPVGAMESSVPIYGFSDADGRVRQRRPIQRQSLSENGTEDDGWHRASRSRAGPASAREQDRLSFPGLATGSLPRNLVGSPHRPTGGSERPAQSTRTTSQSLPVLPENSAEPSYQDNVLQQASTQRVVTQGPVSLTNWYIIKVQIVEVGRVLETKVAVGGLLVQNGEHVKTSPIVNRLDIHKVVTEDGVEVSLEGTIDQETSTANGFAPGIIQCLSAGFPYMWKQLLRVRPVGESSGLAVSESLGGLHPKASKCHSEDESQGNIDPKSFKAILQGMPCSSRDYEGDSPAPIVNAEPSVIETPSNTTFDVVEAAVTARAGTSGAAEAIVSARAGTSGAAEATVSVRAETSETEVVATPSTLDAVAPQGDVCKTGCLGTATARAEIETDTAVLLSAEVSDAIKTRCSSQDVLLQPTQDASLTSLNPVHETEAPAPATETPAAKAPAPALVTEAQVPPNETPGPVAEAPVEFLTTDSLSKEAENDPAIDTTLVTIRRGRKNKKGSSQLPLRSSKRLQQRQSSSSEFTLTTMDSSGPAQTEQVAPGMNIVADKSIEEESAQIMPVVKHVQTGCDELTMTNSIIEEVLEDLQQAAIEVLDQCGFLGADSVDIATDPQPMEVEEFDQVQDRCENLPKGTDGVKDPRLKEKETTQDEIEGVEVEETVPVALPSVANEEVEETVPVAPPSVASEEVEETVSVAPPSVANEEVEETVPVAPPSVASEEVEETVSVAPPSVANEEVEETVPVAPPSVASEEVEETVSVAPPSVANEEVEETVPVAPPSVASEEVEKTVSVAPPSVASEEVEETVPIPPEFENEELEESAPVTPPELLQSKFQSRIGSLSKPSSEGVPQGSGERIFPEFSARMTRSLKRRLKLTPTTETAADVAPITRSSKRLRRHSGAATPSVRPNTNLDTIRREEGPNVEPSPNPVTTHQNEGRSVEPDSNPDTPHQEDADAFFVRVRGKSKSCTVKAVSCSNWKRLCSPEDILRYNSNVVSSEVTPEQVVERVLKVERMDYPPLASQNAAETSRMAEHLNRDQIETSATRRRCGRLKRMKPANRFVKTVTSRKLLGDDTGKGSSGRRLLGEDSTNGSIEKTLLGVDSAEGSAGDRKLVARGSGKGSMKGLEASSIRGKCRRTSIIPPPLPPPRVQDKSKVPEAFGLKTSRSGRLLVPPLAYWRSQSIEYDKDGGIIAIFDGFQAKPADTGCFNFTPPQEKEAKRIQERLCKAAATVKKR</sequence>
<feature type="compositionally biased region" description="Low complexity" evidence="1">
    <location>
        <begin position="977"/>
        <end position="1018"/>
    </location>
</feature>
<feature type="region of interest" description="Disordered" evidence="1">
    <location>
        <begin position="711"/>
        <end position="775"/>
    </location>
</feature>
<proteinExistence type="predicted"/>
<feature type="region of interest" description="Disordered" evidence="1">
    <location>
        <begin position="255"/>
        <end position="351"/>
    </location>
</feature>
<name>A0A8T0IZ77_CERPU</name>
<keyword evidence="4" id="KW-1185">Reference proteome</keyword>
<feature type="compositionally biased region" description="Polar residues" evidence="1">
    <location>
        <begin position="759"/>
        <end position="775"/>
    </location>
</feature>
<reference evidence="3" key="1">
    <citation type="submission" date="2020-06" db="EMBL/GenBank/DDBJ databases">
        <title>WGS assembly of Ceratodon purpureus strain R40.</title>
        <authorList>
            <person name="Carey S.B."/>
            <person name="Jenkins J."/>
            <person name="Shu S."/>
            <person name="Lovell J.T."/>
            <person name="Sreedasyam A."/>
            <person name="Maumus F."/>
            <person name="Tiley G.P."/>
            <person name="Fernandez-Pozo N."/>
            <person name="Barry K."/>
            <person name="Chen C."/>
            <person name="Wang M."/>
            <person name="Lipzen A."/>
            <person name="Daum C."/>
            <person name="Saski C.A."/>
            <person name="Payton A.C."/>
            <person name="Mcbreen J.C."/>
            <person name="Conrad R.E."/>
            <person name="Kollar L.M."/>
            <person name="Olsson S."/>
            <person name="Huttunen S."/>
            <person name="Landis J.B."/>
            <person name="Wickett N.J."/>
            <person name="Johnson M.G."/>
            <person name="Rensing S.A."/>
            <person name="Grimwood J."/>
            <person name="Schmutz J."/>
            <person name="Mcdaniel S.F."/>
        </authorList>
    </citation>
    <scope>NUCLEOTIDE SEQUENCE</scope>
    <source>
        <strain evidence="3">R40</strain>
    </source>
</reference>
<feature type="region of interest" description="Disordered" evidence="1">
    <location>
        <begin position="1"/>
        <end position="28"/>
    </location>
</feature>
<dbReference type="PANTHER" id="PTHR35311">
    <property type="entry name" value="KINETOCHORE-ASSOCIATED PROTEIN KNL-2 HOMOLOG"/>
    <property type="match status" value="1"/>
</dbReference>
<evidence type="ECO:0000313" key="4">
    <source>
        <dbReference type="Proteomes" id="UP000822688"/>
    </source>
</evidence>
<dbReference type="PANTHER" id="PTHR35311:SF1">
    <property type="entry name" value="PROTEIN EMBRYO DEFECTIVE 1674"/>
    <property type="match status" value="1"/>
</dbReference>
<feature type="region of interest" description="Disordered" evidence="1">
    <location>
        <begin position="1103"/>
        <end position="1185"/>
    </location>
</feature>
<dbReference type="InterPro" id="IPR015216">
    <property type="entry name" value="SANTA"/>
</dbReference>
<feature type="region of interest" description="Disordered" evidence="1">
    <location>
        <begin position="864"/>
        <end position="886"/>
    </location>
</feature>
<gene>
    <name evidence="3" type="ORF">KC19_2G286900</name>
</gene>
<feature type="region of interest" description="Disordered" evidence="1">
    <location>
        <begin position="173"/>
        <end position="195"/>
    </location>
</feature>
<feature type="compositionally biased region" description="Basic and acidic residues" evidence="1">
    <location>
        <begin position="864"/>
        <end position="884"/>
    </location>
</feature>
<feature type="region of interest" description="Disordered" evidence="1">
    <location>
        <begin position="977"/>
        <end position="1041"/>
    </location>
</feature>
<evidence type="ECO:0000259" key="2">
    <source>
        <dbReference type="Pfam" id="PF09133"/>
    </source>
</evidence>
<organism evidence="3 4">
    <name type="scientific">Ceratodon purpureus</name>
    <name type="common">Fire moss</name>
    <name type="synonym">Dicranum purpureum</name>
    <dbReference type="NCBI Taxonomy" id="3225"/>
    <lineage>
        <taxon>Eukaryota</taxon>
        <taxon>Viridiplantae</taxon>
        <taxon>Streptophyta</taxon>
        <taxon>Embryophyta</taxon>
        <taxon>Bryophyta</taxon>
        <taxon>Bryophytina</taxon>
        <taxon>Bryopsida</taxon>
        <taxon>Dicranidae</taxon>
        <taxon>Pseudoditrichales</taxon>
        <taxon>Ditrichaceae</taxon>
        <taxon>Ceratodon</taxon>
    </lineage>
</organism>
<evidence type="ECO:0000256" key="1">
    <source>
        <dbReference type="SAM" id="MobiDB-lite"/>
    </source>
</evidence>
<dbReference type="EMBL" id="CM026422">
    <property type="protein sequence ID" value="KAG0589030.1"/>
    <property type="molecule type" value="Genomic_DNA"/>
</dbReference>
<dbReference type="Pfam" id="PF09133">
    <property type="entry name" value="SANTA"/>
    <property type="match status" value="1"/>
</dbReference>
<feature type="region of interest" description="Disordered" evidence="1">
    <location>
        <begin position="1068"/>
        <end position="1091"/>
    </location>
</feature>
<feature type="compositionally biased region" description="Polar residues" evidence="1">
    <location>
        <begin position="328"/>
        <end position="339"/>
    </location>
</feature>
<comment type="caution">
    <text evidence="3">The sequence shown here is derived from an EMBL/GenBank/DDBJ whole genome shotgun (WGS) entry which is preliminary data.</text>
</comment>
<dbReference type="Proteomes" id="UP000822688">
    <property type="component" value="Chromosome 2"/>
</dbReference>
<feature type="compositionally biased region" description="Polar residues" evidence="1">
    <location>
        <begin position="1068"/>
        <end position="1079"/>
    </location>
</feature>
<protein>
    <recommendedName>
        <fullName evidence="2">SANTA domain-containing protein</fullName>
    </recommendedName>
</protein>
<accession>A0A8T0IZ77</accession>